<dbReference type="OrthoDB" id="1864232at2759"/>
<dbReference type="STRING" id="981085.W9REM8"/>
<comment type="similarity">
    <text evidence="1 4">Belongs to the plant dirigent protein family.</text>
</comment>
<dbReference type="GO" id="GO:0009699">
    <property type="term" value="P:phenylpropanoid biosynthetic process"/>
    <property type="evidence" value="ECO:0007669"/>
    <property type="project" value="UniProtKB-ARBA"/>
</dbReference>
<dbReference type="Pfam" id="PF03018">
    <property type="entry name" value="Dirigent"/>
    <property type="match status" value="1"/>
</dbReference>
<dbReference type="InterPro" id="IPR004265">
    <property type="entry name" value="Dirigent"/>
</dbReference>
<gene>
    <name evidence="5" type="ORF">L484_016710</name>
</gene>
<comment type="subunit">
    <text evidence="2 4">Homodimer.</text>
</comment>
<dbReference type="EMBL" id="KE344934">
    <property type="protein sequence ID" value="EXB87364.1"/>
    <property type="molecule type" value="Genomic_DNA"/>
</dbReference>
<comment type="function">
    <text evidence="4">Dirigent proteins impart stereoselectivity on the phenoxy radical-coupling reaction, yielding optically active lignans from two molecules of coniferyl alcohol in the biosynthesis of lignans, flavonolignans, and alkaloids and thus plays a central role in plant secondary metabolism.</text>
</comment>
<keyword evidence="6" id="KW-1185">Reference proteome</keyword>
<evidence type="ECO:0000256" key="1">
    <source>
        <dbReference type="ARBA" id="ARBA00010746"/>
    </source>
</evidence>
<name>W9REM8_9ROSA</name>
<dbReference type="Gene3D" id="2.40.480.10">
    <property type="entry name" value="Allene oxide cyclase-like"/>
    <property type="match status" value="1"/>
</dbReference>
<proteinExistence type="inferred from homology"/>
<feature type="chain" id="PRO_5008194186" description="Dirigent protein" evidence="4">
    <location>
        <begin position="26"/>
        <end position="193"/>
    </location>
</feature>
<feature type="signal peptide" evidence="4">
    <location>
        <begin position="1"/>
        <end position="25"/>
    </location>
</feature>
<comment type="subcellular location">
    <subcellularLocation>
        <location evidence="4">Secreted</location>
        <location evidence="4">Extracellular space</location>
        <location evidence="4">Apoplast</location>
    </subcellularLocation>
</comment>
<dbReference type="InterPro" id="IPR044859">
    <property type="entry name" value="Allene_oxi_cyc_Dirigent"/>
</dbReference>
<dbReference type="KEGG" id="mnt:21399748"/>
<keyword evidence="4" id="KW-0732">Signal</keyword>
<evidence type="ECO:0000256" key="3">
    <source>
        <dbReference type="ARBA" id="ARBA00022525"/>
    </source>
</evidence>
<dbReference type="PANTHER" id="PTHR21495">
    <property type="entry name" value="NUCLEOPORIN-RELATED"/>
    <property type="match status" value="1"/>
</dbReference>
<evidence type="ECO:0000256" key="4">
    <source>
        <dbReference type="RuleBase" id="RU363099"/>
    </source>
</evidence>
<dbReference type="AlphaFoldDB" id="W9REM8"/>
<keyword evidence="3 4" id="KW-0964">Secreted</keyword>
<evidence type="ECO:0000313" key="6">
    <source>
        <dbReference type="Proteomes" id="UP000030645"/>
    </source>
</evidence>
<reference evidence="6" key="1">
    <citation type="submission" date="2013-01" db="EMBL/GenBank/DDBJ databases">
        <title>Draft Genome Sequence of a Mulberry Tree, Morus notabilis C.K. Schneid.</title>
        <authorList>
            <person name="He N."/>
            <person name="Zhao S."/>
        </authorList>
    </citation>
    <scope>NUCLEOTIDE SEQUENCE</scope>
</reference>
<accession>W9REM8</accession>
<keyword evidence="4" id="KW-0052">Apoplast</keyword>
<organism evidence="5 6">
    <name type="scientific">Morus notabilis</name>
    <dbReference type="NCBI Taxonomy" id="981085"/>
    <lineage>
        <taxon>Eukaryota</taxon>
        <taxon>Viridiplantae</taxon>
        <taxon>Streptophyta</taxon>
        <taxon>Embryophyta</taxon>
        <taxon>Tracheophyta</taxon>
        <taxon>Spermatophyta</taxon>
        <taxon>Magnoliopsida</taxon>
        <taxon>eudicotyledons</taxon>
        <taxon>Gunneridae</taxon>
        <taxon>Pentapetalae</taxon>
        <taxon>rosids</taxon>
        <taxon>fabids</taxon>
        <taxon>Rosales</taxon>
        <taxon>Moraceae</taxon>
        <taxon>Moreae</taxon>
        <taxon>Morus</taxon>
    </lineage>
</organism>
<sequence>MASRILPISKIALLSLLICAALVSADQEEERDIDDQKLLLGFKKEKLSHFRFYWHDTYSGRNPSAVRVVEPQGNKTTKSGFGSVTMIDNPLTEKPELGSKLLGRAQGFYGITSREEFSLLMAMTFVFVQGKYNGSTITIFGRNRVADKVREIPVISGSGLFRFARGYAQASTYSFDPVSLDAVVEYNVYLLHY</sequence>
<evidence type="ECO:0000313" key="5">
    <source>
        <dbReference type="EMBL" id="EXB87364.1"/>
    </source>
</evidence>
<dbReference type="GO" id="GO:0048046">
    <property type="term" value="C:apoplast"/>
    <property type="evidence" value="ECO:0007669"/>
    <property type="project" value="UniProtKB-SubCell"/>
</dbReference>
<evidence type="ECO:0000256" key="2">
    <source>
        <dbReference type="ARBA" id="ARBA00011738"/>
    </source>
</evidence>
<protein>
    <recommendedName>
        <fullName evidence="4">Dirigent protein</fullName>
    </recommendedName>
</protein>
<dbReference type="Proteomes" id="UP000030645">
    <property type="component" value="Unassembled WGS sequence"/>
</dbReference>